<evidence type="ECO:0000256" key="8">
    <source>
        <dbReference type="ARBA" id="ARBA00022845"/>
    </source>
</evidence>
<proteinExistence type="inferred from homology"/>
<evidence type="ECO:0000256" key="1">
    <source>
        <dbReference type="ARBA" id="ARBA00004123"/>
    </source>
</evidence>
<keyword evidence="4" id="KW-0217">Developmental protein</keyword>
<dbReference type="GO" id="GO:0031047">
    <property type="term" value="P:regulatory ncRNA-mediated gene silencing"/>
    <property type="evidence" value="ECO:0007669"/>
    <property type="project" value="UniProtKB-KW"/>
</dbReference>
<evidence type="ECO:0000256" key="9">
    <source>
        <dbReference type="ARBA" id="ARBA00023015"/>
    </source>
</evidence>
<comment type="subunit">
    <text evidence="13">Component of the CCR4-NOT complex; distinct complexes seem to exist that differ in the participation of probably mutually exclusive catalytic subunits. In the complex interacts directly with CNOT3. Interacts with NCOR1, NCOR2. HDAC3 and GPS2.</text>
</comment>
<dbReference type="GO" id="GO:0006355">
    <property type="term" value="P:regulation of DNA-templated transcription"/>
    <property type="evidence" value="ECO:0007669"/>
    <property type="project" value="InterPro"/>
</dbReference>
<dbReference type="FunFam" id="2.30.30.1020:FF:000001">
    <property type="entry name" value="Putative CCR4-NOT transcription complex subunit 2"/>
    <property type="match status" value="1"/>
</dbReference>
<gene>
    <name evidence="18" type="primary">LOC115251000</name>
</gene>
<dbReference type="GO" id="GO:0006417">
    <property type="term" value="P:regulation of translation"/>
    <property type="evidence" value="ECO:0007669"/>
    <property type="project" value="UniProtKB-KW"/>
</dbReference>
<protein>
    <recommendedName>
        <fullName evidence="14">CCR4-NOT transcription complex subunit 2</fullName>
    </recommendedName>
    <alternativeName>
        <fullName evidence="15">CCR4-associated factor 2</fullName>
    </alternativeName>
</protein>
<evidence type="ECO:0000256" key="10">
    <source>
        <dbReference type="ARBA" id="ARBA00023158"/>
    </source>
</evidence>
<evidence type="ECO:0000256" key="11">
    <source>
        <dbReference type="ARBA" id="ARBA00023163"/>
    </source>
</evidence>
<keyword evidence="11" id="KW-0804">Transcription</keyword>
<dbReference type="InterPro" id="IPR038635">
    <property type="entry name" value="CCR4-NOT_su2/3/5_C_sf"/>
</dbReference>
<keyword evidence="8" id="KW-0810">Translation regulation</keyword>
<dbReference type="InterPro" id="IPR040168">
    <property type="entry name" value="Not2/3/5"/>
</dbReference>
<reference evidence="18" key="3">
    <citation type="submission" date="2025-09" db="UniProtKB">
        <authorList>
            <consortium name="Ensembl"/>
        </authorList>
    </citation>
    <scope>IDENTIFICATION</scope>
</reference>
<accession>A0A674PJE5</accession>
<evidence type="ECO:0000256" key="5">
    <source>
        <dbReference type="ARBA" id="ARBA00022490"/>
    </source>
</evidence>
<evidence type="ECO:0000256" key="14">
    <source>
        <dbReference type="ARBA" id="ARBA00071434"/>
    </source>
</evidence>
<evidence type="ECO:0000313" key="18">
    <source>
        <dbReference type="Ensembl" id="ENSTRUP00000085664.1"/>
    </source>
</evidence>
<feature type="compositionally biased region" description="Low complexity" evidence="16">
    <location>
        <begin position="300"/>
        <end position="311"/>
    </location>
</feature>
<comment type="similarity">
    <text evidence="3">Belongs to the CNOT2/3/5 family.</text>
</comment>
<name>A0A674PJE5_TAKRU</name>
<dbReference type="Proteomes" id="UP000005226">
    <property type="component" value="Chromosome 9"/>
</dbReference>
<keyword evidence="5" id="KW-0963">Cytoplasm</keyword>
<keyword evidence="7" id="KW-0597">Phosphoprotein</keyword>
<dbReference type="GO" id="GO:2000036">
    <property type="term" value="P:regulation of stem cell population maintenance"/>
    <property type="evidence" value="ECO:0007669"/>
    <property type="project" value="UniProtKB-ARBA"/>
</dbReference>
<dbReference type="AlphaFoldDB" id="A0A674PJE5"/>
<dbReference type="GO" id="GO:0005634">
    <property type="term" value="C:nucleus"/>
    <property type="evidence" value="ECO:0007669"/>
    <property type="project" value="UniProtKB-SubCell"/>
</dbReference>
<evidence type="ECO:0000256" key="12">
    <source>
        <dbReference type="ARBA" id="ARBA00023242"/>
    </source>
</evidence>
<evidence type="ECO:0000256" key="3">
    <source>
        <dbReference type="ARBA" id="ARBA00007682"/>
    </source>
</evidence>
<evidence type="ECO:0000256" key="13">
    <source>
        <dbReference type="ARBA" id="ARBA00064045"/>
    </source>
</evidence>
<keyword evidence="10" id="KW-0943">RNA-mediated gene silencing</keyword>
<evidence type="ECO:0000256" key="6">
    <source>
        <dbReference type="ARBA" id="ARBA00022491"/>
    </source>
</evidence>
<sequence>MFGARKKFVEFVEVVDNDFPDENMYYNQPSMFPHRSDKDILSSPSPSSSSQLSQLGASLYAPQSKFWVVAITSQGMGNNTPQLNRNLTQGTQLPSHITPTTGVPTMSLHTPPSPSRGTLPMNSRNMLNHSQVGQGIGMSGRTNSMGSSGLGSPNRSSPSIICMPKQQPARQPFTINSMSGFGMNRNQVFGMNNSIFNGTDGSENITGLDLSDFPALADRSRREGTGNPTPVLNPLAGRAPYGRPFRFVHLRFLLRCPSVGMVTKPSAEQTQDFSIHNEDFPALPGPNYKDTTLNNDESKTNLNSTSKSTSSADGPKFPGDKTASAQNNNQKKGIQVLPDGRVTNIPSGMVTDQFGMIGLLTFIRAAETDPGMVHLALGSDLTTLGLNLNSPENLYPKFASPWASSPCRPQDIDFHVPSEYLTNIHIRDKLAAIKLARYGEDLLFYLYYMNGGDLLQLLAAVELFNRDWRYHKEERVWITRAPGMEPTLKTNTYERGTYYFFDCHNWRKVAKEFHLEYDKLEERPHVPTTFNYNPAQQAF</sequence>
<dbReference type="Pfam" id="PF04153">
    <property type="entry name" value="NOT2_3_5_C"/>
    <property type="match status" value="1"/>
</dbReference>
<evidence type="ECO:0000256" key="15">
    <source>
        <dbReference type="ARBA" id="ARBA00083550"/>
    </source>
</evidence>
<dbReference type="GO" id="GO:0005829">
    <property type="term" value="C:cytosol"/>
    <property type="evidence" value="ECO:0007669"/>
    <property type="project" value="UniProtKB-ARBA"/>
</dbReference>
<keyword evidence="19" id="KW-1185">Reference proteome</keyword>
<dbReference type="GeneTree" id="ENSGT00390000001285"/>
<evidence type="ECO:0000313" key="19">
    <source>
        <dbReference type="Proteomes" id="UP000005226"/>
    </source>
</evidence>
<feature type="domain" description="NOT2/NOT3/NOT5 C-terminal" evidence="17">
    <location>
        <begin position="396"/>
        <end position="520"/>
    </location>
</feature>
<keyword evidence="9" id="KW-0805">Transcription regulation</keyword>
<keyword evidence="12" id="KW-0539">Nucleus</keyword>
<reference evidence="18 19" key="1">
    <citation type="journal article" date="2011" name="Genome Biol. Evol.">
        <title>Integration of the genetic map and genome assembly of fugu facilitates insights into distinct features of genome evolution in teleosts and mammals.</title>
        <authorList>
            <person name="Kai W."/>
            <person name="Kikuchi K."/>
            <person name="Tohari S."/>
            <person name="Chew A.K."/>
            <person name="Tay A."/>
            <person name="Fujiwara A."/>
            <person name="Hosoya S."/>
            <person name="Suetake H."/>
            <person name="Naruse K."/>
            <person name="Brenner S."/>
            <person name="Suzuki Y."/>
            <person name="Venkatesh B."/>
        </authorList>
    </citation>
    <scope>NUCLEOTIDE SEQUENCE [LARGE SCALE GENOMIC DNA]</scope>
</reference>
<dbReference type="Ensembl" id="ENSTRUT00000078400.1">
    <property type="protein sequence ID" value="ENSTRUP00000085664.1"/>
    <property type="gene ID" value="ENSTRUG00000002924.3"/>
</dbReference>
<reference evidence="18" key="2">
    <citation type="submission" date="2025-08" db="UniProtKB">
        <authorList>
            <consortium name="Ensembl"/>
        </authorList>
    </citation>
    <scope>IDENTIFICATION</scope>
</reference>
<evidence type="ECO:0000256" key="4">
    <source>
        <dbReference type="ARBA" id="ARBA00022473"/>
    </source>
</evidence>
<evidence type="ECO:0000256" key="2">
    <source>
        <dbReference type="ARBA" id="ARBA00004496"/>
    </source>
</evidence>
<evidence type="ECO:0000256" key="16">
    <source>
        <dbReference type="SAM" id="MobiDB-lite"/>
    </source>
</evidence>
<feature type="region of interest" description="Disordered" evidence="16">
    <location>
        <begin position="277"/>
        <end position="340"/>
    </location>
</feature>
<feature type="compositionally biased region" description="Polar residues" evidence="16">
    <location>
        <begin position="323"/>
        <end position="332"/>
    </location>
</feature>
<organism evidence="18 19">
    <name type="scientific">Takifugu rubripes</name>
    <name type="common">Japanese pufferfish</name>
    <name type="synonym">Fugu rubripes</name>
    <dbReference type="NCBI Taxonomy" id="31033"/>
    <lineage>
        <taxon>Eukaryota</taxon>
        <taxon>Metazoa</taxon>
        <taxon>Chordata</taxon>
        <taxon>Craniata</taxon>
        <taxon>Vertebrata</taxon>
        <taxon>Euteleostomi</taxon>
        <taxon>Actinopterygii</taxon>
        <taxon>Neopterygii</taxon>
        <taxon>Teleostei</taxon>
        <taxon>Neoteleostei</taxon>
        <taxon>Acanthomorphata</taxon>
        <taxon>Eupercaria</taxon>
        <taxon>Tetraodontiformes</taxon>
        <taxon>Tetradontoidea</taxon>
        <taxon>Tetraodontidae</taxon>
        <taxon>Takifugu</taxon>
    </lineage>
</organism>
<keyword evidence="6" id="KW-0678">Repressor</keyword>
<dbReference type="Gene3D" id="2.30.30.1020">
    <property type="entry name" value="CCR4-NOT complex subunit 2/3/5, C-terminal domain"/>
    <property type="match status" value="1"/>
</dbReference>
<comment type="subcellular location">
    <subcellularLocation>
        <location evidence="2">Cytoplasm</location>
    </subcellularLocation>
    <subcellularLocation>
        <location evidence="1">Nucleus</location>
    </subcellularLocation>
</comment>
<evidence type="ECO:0000259" key="17">
    <source>
        <dbReference type="Pfam" id="PF04153"/>
    </source>
</evidence>
<dbReference type="GO" id="GO:0030015">
    <property type="term" value="C:CCR4-NOT core complex"/>
    <property type="evidence" value="ECO:0007669"/>
    <property type="project" value="InterPro"/>
</dbReference>
<evidence type="ECO:0000256" key="7">
    <source>
        <dbReference type="ARBA" id="ARBA00022553"/>
    </source>
</evidence>
<dbReference type="PANTHER" id="PTHR23326">
    <property type="entry name" value="CCR4 NOT-RELATED"/>
    <property type="match status" value="1"/>
</dbReference>
<dbReference type="InterPro" id="IPR007282">
    <property type="entry name" value="NOT2/3/5_C"/>
</dbReference>